<evidence type="ECO:0000313" key="3">
    <source>
        <dbReference type="EMBL" id="CAF1340456.1"/>
    </source>
</evidence>
<dbReference type="GO" id="GO:0016787">
    <property type="term" value="F:hydrolase activity"/>
    <property type="evidence" value="ECO:0007669"/>
    <property type="project" value="UniProtKB-KW"/>
</dbReference>
<dbReference type="Gene3D" id="3.40.50.10810">
    <property type="entry name" value="Tandem AAA-ATPase domain"/>
    <property type="match status" value="1"/>
</dbReference>
<keyword evidence="6" id="KW-1185">Reference proteome</keyword>
<dbReference type="GO" id="GO:0005524">
    <property type="term" value="F:ATP binding"/>
    <property type="evidence" value="ECO:0007669"/>
    <property type="project" value="InterPro"/>
</dbReference>
<dbReference type="CDD" id="cd18793">
    <property type="entry name" value="SF2_C_SNF"/>
    <property type="match status" value="1"/>
</dbReference>
<comment type="caution">
    <text evidence="3">The sequence shown here is derived from an EMBL/GenBank/DDBJ whole genome shotgun (WGS) entry which is preliminary data.</text>
</comment>
<gene>
    <name evidence="4" type="ORF">JXQ802_LOCUS47799</name>
    <name evidence="3" type="ORF">PYM288_LOCUS31865</name>
</gene>
<dbReference type="Proteomes" id="UP000663870">
    <property type="component" value="Unassembled WGS sequence"/>
</dbReference>
<evidence type="ECO:0000313" key="4">
    <source>
        <dbReference type="EMBL" id="CAF1596449.1"/>
    </source>
</evidence>
<dbReference type="Pfam" id="PF00176">
    <property type="entry name" value="SNF2-rel_dom"/>
    <property type="match status" value="1"/>
</dbReference>
<dbReference type="InterPro" id="IPR049730">
    <property type="entry name" value="SNF2/RAD54-like_C"/>
</dbReference>
<dbReference type="EMBL" id="CAJNOH010003550">
    <property type="protein sequence ID" value="CAF1340456.1"/>
    <property type="molecule type" value="Genomic_DNA"/>
</dbReference>
<evidence type="ECO:0000313" key="6">
    <source>
        <dbReference type="Proteomes" id="UP000663870"/>
    </source>
</evidence>
<protein>
    <recommendedName>
        <fullName evidence="2">SNF2 N-terminal domain-containing protein</fullName>
    </recommendedName>
</protein>
<dbReference type="PANTHER" id="PTHR10799">
    <property type="entry name" value="SNF2/RAD54 HELICASE FAMILY"/>
    <property type="match status" value="1"/>
</dbReference>
<dbReference type="InterPro" id="IPR027417">
    <property type="entry name" value="P-loop_NTPase"/>
</dbReference>
<organism evidence="3 5">
    <name type="scientific">Rotaria sordida</name>
    <dbReference type="NCBI Taxonomy" id="392033"/>
    <lineage>
        <taxon>Eukaryota</taxon>
        <taxon>Metazoa</taxon>
        <taxon>Spiralia</taxon>
        <taxon>Gnathifera</taxon>
        <taxon>Rotifera</taxon>
        <taxon>Eurotatoria</taxon>
        <taxon>Bdelloidea</taxon>
        <taxon>Philodinida</taxon>
        <taxon>Philodinidae</taxon>
        <taxon>Rotaria</taxon>
    </lineage>
</organism>
<dbReference type="SUPFAM" id="SSF52540">
    <property type="entry name" value="P-loop containing nucleoside triphosphate hydrolases"/>
    <property type="match status" value="1"/>
</dbReference>
<feature type="domain" description="SNF2 N-terminal" evidence="2">
    <location>
        <begin position="4"/>
        <end position="45"/>
    </location>
</feature>
<evidence type="ECO:0000259" key="2">
    <source>
        <dbReference type="Pfam" id="PF00176"/>
    </source>
</evidence>
<dbReference type="Gene3D" id="3.40.50.300">
    <property type="entry name" value="P-loop containing nucleotide triphosphate hydrolases"/>
    <property type="match status" value="2"/>
</dbReference>
<dbReference type="AlphaFoldDB" id="A0A815GM37"/>
<evidence type="ECO:0000313" key="5">
    <source>
        <dbReference type="Proteomes" id="UP000663854"/>
    </source>
</evidence>
<dbReference type="EMBL" id="CAJNOL010004893">
    <property type="protein sequence ID" value="CAF1596449.1"/>
    <property type="molecule type" value="Genomic_DNA"/>
</dbReference>
<keyword evidence="1" id="KW-0378">Hydrolase</keyword>
<evidence type="ECO:0000256" key="1">
    <source>
        <dbReference type="ARBA" id="ARBA00022801"/>
    </source>
</evidence>
<reference evidence="3" key="1">
    <citation type="submission" date="2021-02" db="EMBL/GenBank/DDBJ databases">
        <authorList>
            <person name="Nowell W R."/>
        </authorList>
    </citation>
    <scope>NUCLEOTIDE SEQUENCE</scope>
</reference>
<dbReference type="InterPro" id="IPR000330">
    <property type="entry name" value="SNF2_N"/>
</dbReference>
<sequence length="218" mass="25138">MNFRKTVGVIAFIWILIEDSALSPFLVIAPLSTLTNWCIEFAPNIGKKRQISGKSLNECFQITCVVYHGNKEREDIIAKKMRGCSAIFLLLHACTHPYLLDAPQDANAELITNSGQFILLDKMLVKLSKTNYKVLIFSILMTFLDVLEAMCEHQYYDYIIFDGNKNFEERIDANLMIDIQAQDRAYCIGQIKLVVVYRFIVRNIIDEHVSREESIRFD</sequence>
<dbReference type="Proteomes" id="UP000663854">
    <property type="component" value="Unassembled WGS sequence"/>
</dbReference>
<name>A0A815GM37_9BILA</name>
<dbReference type="InterPro" id="IPR038718">
    <property type="entry name" value="SNF2-like_sf"/>
</dbReference>
<accession>A0A815GM37</accession>
<proteinExistence type="predicted"/>